<dbReference type="CDD" id="cd11010">
    <property type="entry name" value="S1-P1_nuclease"/>
    <property type="match status" value="1"/>
</dbReference>
<keyword evidence="2" id="KW-0540">Nuclease</keyword>
<dbReference type="Gene3D" id="1.10.575.10">
    <property type="entry name" value="P1 Nuclease"/>
    <property type="match status" value="1"/>
</dbReference>
<keyword evidence="7" id="KW-0325">Glycoprotein</keyword>
<evidence type="ECO:0000256" key="8">
    <source>
        <dbReference type="SAM" id="SignalP"/>
    </source>
</evidence>
<sequence length="371" mass="43154">MRIISRPDVLMLSFLSIISFASCFKGEVHLLIARIAFDKLSVDNPQSIEKAEQLLQTLTKSYPSLTEKEKNHPFVECATLADDIKYKGGSWQSDWHFTDIPWFEKDMQSTKDSNHQDISKSNPENLTAVVPLMVSWLSSNPQSPKSPQKHSDENFVREKILSKFHNDEQISRSFGLRLLIHYFGDIHQPLHCSSRYDKTHPNGDRGGNMFEVPYHYGSNDLHGVWDSVLYEFYESIKLPLADDSWKHLGDISQQLIQRQQIEDKDVKNLNVTQWTMESYKLAPRAYDGIIPDQKLDEKYIQENLKMLERQLVLAGLRLAHILDVIFKEQSREQLTLLQQMRDFVEQKDGPKHHTDEIKMISLNEMENLLIQ</sequence>
<keyword evidence="3" id="KW-0479">Metal-binding</keyword>
<evidence type="ECO:0000256" key="3">
    <source>
        <dbReference type="ARBA" id="ARBA00022723"/>
    </source>
</evidence>
<keyword evidence="6" id="KW-1015">Disulfide bond</keyword>
<keyword evidence="8" id="KW-0732">Signal</keyword>
<comment type="similarity">
    <text evidence="1">Belongs to the nuclease type I family.</text>
</comment>
<evidence type="ECO:0000256" key="7">
    <source>
        <dbReference type="ARBA" id="ARBA00023180"/>
    </source>
</evidence>
<feature type="signal peptide" evidence="8">
    <location>
        <begin position="1"/>
        <end position="23"/>
    </location>
</feature>
<gene>
    <name evidence="9" type="primary">Contig14158.g15085</name>
    <name evidence="9" type="ORF">STYLEM_9235</name>
</gene>
<dbReference type="GO" id="GO:0016788">
    <property type="term" value="F:hydrolase activity, acting on ester bonds"/>
    <property type="evidence" value="ECO:0007669"/>
    <property type="project" value="InterPro"/>
</dbReference>
<dbReference type="PROSITE" id="PS51257">
    <property type="entry name" value="PROKAR_LIPOPROTEIN"/>
    <property type="match status" value="1"/>
</dbReference>
<accession>A0A078ADB9</accession>
<reference evidence="9 10" key="1">
    <citation type="submission" date="2014-06" db="EMBL/GenBank/DDBJ databases">
        <authorList>
            <person name="Swart Estienne"/>
        </authorList>
    </citation>
    <scope>NUCLEOTIDE SEQUENCE [LARGE SCALE GENOMIC DNA]</scope>
    <source>
        <strain evidence="9 10">130c</strain>
    </source>
</reference>
<evidence type="ECO:0000256" key="1">
    <source>
        <dbReference type="ARBA" id="ARBA00009547"/>
    </source>
</evidence>
<evidence type="ECO:0000313" key="9">
    <source>
        <dbReference type="EMBL" id="CDW80239.1"/>
    </source>
</evidence>
<protein>
    <submittedName>
        <fullName evidence="9">Single strand-specific</fullName>
    </submittedName>
</protein>
<proteinExistence type="inferred from homology"/>
<keyword evidence="5" id="KW-0378">Hydrolase</keyword>
<dbReference type="InParanoid" id="A0A078ADB9"/>
<dbReference type="AlphaFoldDB" id="A0A078ADB9"/>
<evidence type="ECO:0000256" key="6">
    <source>
        <dbReference type="ARBA" id="ARBA00023157"/>
    </source>
</evidence>
<dbReference type="PANTHER" id="PTHR33146">
    <property type="entry name" value="ENDONUCLEASE 4"/>
    <property type="match status" value="1"/>
</dbReference>
<dbReference type="Proteomes" id="UP000039865">
    <property type="component" value="Unassembled WGS sequence"/>
</dbReference>
<dbReference type="GO" id="GO:0006308">
    <property type="term" value="P:DNA catabolic process"/>
    <property type="evidence" value="ECO:0007669"/>
    <property type="project" value="InterPro"/>
</dbReference>
<dbReference type="PANTHER" id="PTHR33146:SF10">
    <property type="entry name" value="STRAND-SPECIFIC NUCLEASE, PUTATIVE-RELATED"/>
    <property type="match status" value="1"/>
</dbReference>
<dbReference type="FunCoup" id="A0A078ADB9">
    <property type="interactions" value="4"/>
</dbReference>
<evidence type="ECO:0000256" key="5">
    <source>
        <dbReference type="ARBA" id="ARBA00022801"/>
    </source>
</evidence>
<dbReference type="GO" id="GO:0004519">
    <property type="term" value="F:endonuclease activity"/>
    <property type="evidence" value="ECO:0007669"/>
    <property type="project" value="UniProtKB-KW"/>
</dbReference>
<dbReference type="Pfam" id="PF02265">
    <property type="entry name" value="S1-P1_nuclease"/>
    <property type="match status" value="1"/>
</dbReference>
<dbReference type="OrthoDB" id="441446at2759"/>
<keyword evidence="10" id="KW-1185">Reference proteome</keyword>
<keyword evidence="4" id="KW-0255">Endonuclease</keyword>
<organism evidence="9 10">
    <name type="scientific">Stylonychia lemnae</name>
    <name type="common">Ciliate</name>
    <dbReference type="NCBI Taxonomy" id="5949"/>
    <lineage>
        <taxon>Eukaryota</taxon>
        <taxon>Sar</taxon>
        <taxon>Alveolata</taxon>
        <taxon>Ciliophora</taxon>
        <taxon>Intramacronucleata</taxon>
        <taxon>Spirotrichea</taxon>
        <taxon>Stichotrichia</taxon>
        <taxon>Sporadotrichida</taxon>
        <taxon>Oxytrichidae</taxon>
        <taxon>Stylonychinae</taxon>
        <taxon>Stylonychia</taxon>
    </lineage>
</organism>
<dbReference type="InterPro" id="IPR008947">
    <property type="entry name" value="PLipase_C/P1_nuclease_dom_sf"/>
</dbReference>
<dbReference type="InterPro" id="IPR003154">
    <property type="entry name" value="S1/P1nuclease"/>
</dbReference>
<name>A0A078ADB9_STYLE</name>
<dbReference type="SUPFAM" id="SSF48537">
    <property type="entry name" value="Phospholipase C/P1 nuclease"/>
    <property type="match status" value="1"/>
</dbReference>
<dbReference type="GO" id="GO:0003676">
    <property type="term" value="F:nucleic acid binding"/>
    <property type="evidence" value="ECO:0007669"/>
    <property type="project" value="InterPro"/>
</dbReference>
<evidence type="ECO:0000313" key="10">
    <source>
        <dbReference type="Proteomes" id="UP000039865"/>
    </source>
</evidence>
<feature type="chain" id="PRO_5001729432" evidence="8">
    <location>
        <begin position="24"/>
        <end position="371"/>
    </location>
</feature>
<dbReference type="GO" id="GO:0046872">
    <property type="term" value="F:metal ion binding"/>
    <property type="evidence" value="ECO:0007669"/>
    <property type="project" value="UniProtKB-KW"/>
</dbReference>
<dbReference type="OMA" id="GRTNTFV"/>
<dbReference type="EMBL" id="CCKQ01008774">
    <property type="protein sequence ID" value="CDW80239.1"/>
    <property type="molecule type" value="Genomic_DNA"/>
</dbReference>
<evidence type="ECO:0000256" key="4">
    <source>
        <dbReference type="ARBA" id="ARBA00022759"/>
    </source>
</evidence>
<evidence type="ECO:0000256" key="2">
    <source>
        <dbReference type="ARBA" id="ARBA00022722"/>
    </source>
</evidence>